<dbReference type="PANTHER" id="PTHR42711:SF16">
    <property type="entry name" value="ABC TRANSPORTER ATP-BINDING PROTEIN"/>
    <property type="match status" value="1"/>
</dbReference>
<gene>
    <name evidence="7" type="ORF">HMPREF2128_04850</name>
</gene>
<dbReference type="PROSITE" id="PS00211">
    <property type="entry name" value="ABC_TRANSPORTER_1"/>
    <property type="match status" value="1"/>
</dbReference>
<dbReference type="GO" id="GO:0016887">
    <property type="term" value="F:ATP hydrolysis activity"/>
    <property type="evidence" value="ECO:0007669"/>
    <property type="project" value="InterPro"/>
</dbReference>
<dbReference type="GO" id="GO:0046677">
    <property type="term" value="P:response to antibiotic"/>
    <property type="evidence" value="ECO:0007669"/>
    <property type="project" value="UniProtKB-KW"/>
</dbReference>
<keyword evidence="4" id="KW-0067">ATP-binding</keyword>
<comment type="caution">
    <text evidence="7">The sequence shown here is derived from an EMBL/GenBank/DDBJ whole genome shotgun (WGS) entry which is preliminary data.</text>
</comment>
<evidence type="ECO:0000256" key="1">
    <source>
        <dbReference type="ARBA" id="ARBA00004202"/>
    </source>
</evidence>
<keyword evidence="3" id="KW-0547">Nucleotide-binding</keyword>
<name>A0A095ZPU0_9MICC</name>
<keyword evidence="2" id="KW-0813">Transport</keyword>
<evidence type="ECO:0000313" key="7">
    <source>
        <dbReference type="EMBL" id="KGF20587.1"/>
    </source>
</evidence>
<protein>
    <recommendedName>
        <fullName evidence="6">ABC transporter domain-containing protein</fullName>
    </recommendedName>
</protein>
<organism evidence="7 8">
    <name type="scientific">Pseudoglutamicibacter albus DNF00011</name>
    <dbReference type="NCBI Taxonomy" id="1401063"/>
    <lineage>
        <taxon>Bacteria</taxon>
        <taxon>Bacillati</taxon>
        <taxon>Actinomycetota</taxon>
        <taxon>Actinomycetes</taxon>
        <taxon>Micrococcales</taxon>
        <taxon>Micrococcaceae</taxon>
        <taxon>Pseudoglutamicibacter</taxon>
    </lineage>
</organism>
<dbReference type="InterPro" id="IPR003439">
    <property type="entry name" value="ABC_transporter-like_ATP-bd"/>
</dbReference>
<dbReference type="Pfam" id="PF00005">
    <property type="entry name" value="ABC_tran"/>
    <property type="match status" value="1"/>
</dbReference>
<dbReference type="PANTHER" id="PTHR42711">
    <property type="entry name" value="ABC TRANSPORTER ATP-BINDING PROTEIN"/>
    <property type="match status" value="1"/>
</dbReference>
<dbReference type="CDD" id="cd03230">
    <property type="entry name" value="ABC_DR_subfamily_A"/>
    <property type="match status" value="1"/>
</dbReference>
<comment type="subcellular location">
    <subcellularLocation>
        <location evidence="1">Cell membrane</location>
        <topology evidence="1">Peripheral membrane protein</topology>
    </subcellularLocation>
</comment>
<dbReference type="SUPFAM" id="SSF52540">
    <property type="entry name" value="P-loop containing nucleoside triphosphate hydrolases"/>
    <property type="match status" value="1"/>
</dbReference>
<dbReference type="EMBL" id="JRNH01000013">
    <property type="protein sequence ID" value="KGF20587.1"/>
    <property type="molecule type" value="Genomic_DNA"/>
</dbReference>
<dbReference type="Gene3D" id="3.40.50.300">
    <property type="entry name" value="P-loop containing nucleotide triphosphate hydrolases"/>
    <property type="match status" value="1"/>
</dbReference>
<dbReference type="InterPro" id="IPR017871">
    <property type="entry name" value="ABC_transporter-like_CS"/>
</dbReference>
<dbReference type="InterPro" id="IPR003593">
    <property type="entry name" value="AAA+_ATPase"/>
</dbReference>
<dbReference type="InterPro" id="IPR050763">
    <property type="entry name" value="ABC_transporter_ATP-binding"/>
</dbReference>
<dbReference type="RefSeq" id="WP_035755708.1">
    <property type="nucleotide sequence ID" value="NZ_JRNH01000013.1"/>
</dbReference>
<dbReference type="Proteomes" id="UP000053528">
    <property type="component" value="Unassembled WGS sequence"/>
</dbReference>
<evidence type="ECO:0000256" key="4">
    <source>
        <dbReference type="ARBA" id="ARBA00022840"/>
    </source>
</evidence>
<feature type="domain" description="ABC transporter" evidence="6">
    <location>
        <begin position="21"/>
        <end position="250"/>
    </location>
</feature>
<evidence type="ECO:0000313" key="8">
    <source>
        <dbReference type="Proteomes" id="UP000053528"/>
    </source>
</evidence>
<dbReference type="SMART" id="SM00382">
    <property type="entry name" value="AAA"/>
    <property type="match status" value="1"/>
</dbReference>
<evidence type="ECO:0000256" key="3">
    <source>
        <dbReference type="ARBA" id="ARBA00022741"/>
    </source>
</evidence>
<evidence type="ECO:0000259" key="6">
    <source>
        <dbReference type="PROSITE" id="PS50893"/>
    </source>
</evidence>
<dbReference type="PROSITE" id="PS50893">
    <property type="entry name" value="ABC_TRANSPORTER_2"/>
    <property type="match status" value="1"/>
</dbReference>
<sequence>MAQHHLPQVSAPETQAADVALEVSGLAKTFGSKTRPIKAVQGVSFTAARGQVTTLLGTNGAGKSTTLACCQGLQKPDAGNISLLGQTPWGASATLRSRVGVMLQDGGLPPAQTPLRLLKHVAGLFQNPRPLPELMEQLNIAHLARRSIRRLSGGEKQRVSLAMAMLGRPEVLFLDEPSAGLDPQSRLLVFDIIKELTSDGAAVVLTTHLLEEAERLSDYILIMDRGRVVKQSSVSDLLDADSTASLTLTLPEAVDLARILDQTGVHLTATNTRPGAWTIEDVTAPQQLRVLASALEKADLMPTSMHLGRRSLEDVFLEVASQSTEGEA</sequence>
<dbReference type="GO" id="GO:0005524">
    <property type="term" value="F:ATP binding"/>
    <property type="evidence" value="ECO:0007669"/>
    <property type="project" value="UniProtKB-KW"/>
</dbReference>
<dbReference type="GO" id="GO:0005886">
    <property type="term" value="C:plasma membrane"/>
    <property type="evidence" value="ECO:0007669"/>
    <property type="project" value="UniProtKB-SubCell"/>
</dbReference>
<dbReference type="InterPro" id="IPR027417">
    <property type="entry name" value="P-loop_NTPase"/>
</dbReference>
<proteinExistence type="predicted"/>
<reference evidence="7 8" key="1">
    <citation type="submission" date="2014-07" db="EMBL/GenBank/DDBJ databases">
        <authorList>
            <person name="McCorrison J."/>
            <person name="Sanka R."/>
            <person name="Torralba M."/>
            <person name="Gillis M."/>
            <person name="Haft D.H."/>
            <person name="Methe B."/>
            <person name="Sutton G."/>
            <person name="Nelson K.E."/>
        </authorList>
    </citation>
    <scope>NUCLEOTIDE SEQUENCE [LARGE SCALE GENOMIC DNA]</scope>
    <source>
        <strain evidence="7 8">DNF00011</strain>
    </source>
</reference>
<evidence type="ECO:0000256" key="2">
    <source>
        <dbReference type="ARBA" id="ARBA00022448"/>
    </source>
</evidence>
<accession>A0A095ZPU0</accession>
<evidence type="ECO:0000256" key="5">
    <source>
        <dbReference type="ARBA" id="ARBA00023251"/>
    </source>
</evidence>
<dbReference type="AlphaFoldDB" id="A0A095ZPU0"/>
<keyword evidence="5" id="KW-0046">Antibiotic resistance</keyword>